<feature type="transmembrane region" description="Helical" evidence="4">
    <location>
        <begin position="345"/>
        <end position="374"/>
    </location>
</feature>
<dbReference type="PANTHER" id="PTHR24186:SF38">
    <property type="entry name" value="ANKYRIN REPEAT FAMILY PROTEIN"/>
    <property type="match status" value="1"/>
</dbReference>
<proteinExistence type="predicted"/>
<dbReference type="AlphaFoldDB" id="A0AAD5IEI8"/>
<sequence>MAAFKNSPVQLELLDAIKSDDMKACESLMSANPKVLYLLAWPENPLFVASLKGNEEVILLLLRVCPDLIEQRTSKQQTVLHLVTECKHHGVFKVLLGEVKRLNKEYLLDEKDELGNTVLHVAVNNKQLRIVEMCLKEDGFANRVKAMNNNGDTALSLYYKIPNFDLETQEIGRFLREASRDSPRRSTRFLHEASRSSPRRSSRFLHEASRGTPRRRTTPSRWTLEIKRGYILAVLAIFFGLAFAVIGALPTFFPKESLVKYIGVVYGFKDVIYGELPLVFYIIFFITVGFMTCIGLLFVLLYSLPCRSLMFLGGFATFAVYLLLSNENMPKFFVRAGSYYNVPSYYFMLILVIVFICVGALIIRLGNCLTLVSYNCAKLLMRKLVSIFRPPSNEMLPLHNLHYNNRIANAISAG</sequence>
<feature type="compositionally biased region" description="Basic and acidic residues" evidence="3">
    <location>
        <begin position="185"/>
        <end position="194"/>
    </location>
</feature>
<comment type="caution">
    <text evidence="5">The sequence shown here is derived from an EMBL/GenBank/DDBJ whole genome shotgun (WGS) entry which is preliminary data.</text>
</comment>
<dbReference type="EMBL" id="JAJSOW010000106">
    <property type="protein sequence ID" value="KAI9160926.1"/>
    <property type="molecule type" value="Genomic_DNA"/>
</dbReference>
<dbReference type="InterPro" id="IPR002110">
    <property type="entry name" value="Ankyrin_rpt"/>
</dbReference>
<keyword evidence="1" id="KW-0677">Repeat</keyword>
<evidence type="ECO:0000313" key="5">
    <source>
        <dbReference type="EMBL" id="KAI9160926.1"/>
    </source>
</evidence>
<feature type="transmembrane region" description="Helical" evidence="4">
    <location>
        <begin position="230"/>
        <end position="253"/>
    </location>
</feature>
<dbReference type="SUPFAM" id="SSF48403">
    <property type="entry name" value="Ankyrin repeat"/>
    <property type="match status" value="1"/>
</dbReference>
<evidence type="ECO:0000256" key="2">
    <source>
        <dbReference type="ARBA" id="ARBA00023043"/>
    </source>
</evidence>
<evidence type="ECO:0000256" key="4">
    <source>
        <dbReference type="SAM" id="Phobius"/>
    </source>
</evidence>
<organism evidence="5 6">
    <name type="scientific">Acer negundo</name>
    <name type="common">Box elder</name>
    <dbReference type="NCBI Taxonomy" id="4023"/>
    <lineage>
        <taxon>Eukaryota</taxon>
        <taxon>Viridiplantae</taxon>
        <taxon>Streptophyta</taxon>
        <taxon>Embryophyta</taxon>
        <taxon>Tracheophyta</taxon>
        <taxon>Spermatophyta</taxon>
        <taxon>Magnoliopsida</taxon>
        <taxon>eudicotyledons</taxon>
        <taxon>Gunneridae</taxon>
        <taxon>Pentapetalae</taxon>
        <taxon>rosids</taxon>
        <taxon>malvids</taxon>
        <taxon>Sapindales</taxon>
        <taxon>Sapindaceae</taxon>
        <taxon>Hippocastanoideae</taxon>
        <taxon>Acereae</taxon>
        <taxon>Acer</taxon>
    </lineage>
</organism>
<evidence type="ECO:0000256" key="1">
    <source>
        <dbReference type="ARBA" id="ARBA00022737"/>
    </source>
</evidence>
<feature type="transmembrane region" description="Helical" evidence="4">
    <location>
        <begin position="309"/>
        <end position="325"/>
    </location>
</feature>
<dbReference type="Pfam" id="PF00023">
    <property type="entry name" value="Ank"/>
    <property type="match status" value="1"/>
</dbReference>
<dbReference type="Proteomes" id="UP001064489">
    <property type="component" value="Chromosome 2"/>
</dbReference>
<keyword evidence="4" id="KW-0472">Membrane</keyword>
<gene>
    <name evidence="5" type="ORF">LWI28_012839</name>
</gene>
<name>A0AAD5IEI8_ACENE</name>
<dbReference type="PANTHER" id="PTHR24186">
    <property type="entry name" value="PROTEIN PHOSPHATASE 1 REGULATORY SUBUNIT"/>
    <property type="match status" value="1"/>
</dbReference>
<dbReference type="Gene3D" id="1.25.40.20">
    <property type="entry name" value="Ankyrin repeat-containing domain"/>
    <property type="match status" value="1"/>
</dbReference>
<reference evidence="5" key="2">
    <citation type="submission" date="2023-02" db="EMBL/GenBank/DDBJ databases">
        <authorList>
            <person name="Swenson N.G."/>
            <person name="Wegrzyn J.L."/>
            <person name="Mcevoy S.L."/>
        </authorList>
    </citation>
    <scope>NUCLEOTIDE SEQUENCE</scope>
    <source>
        <strain evidence="5">91603</strain>
        <tissue evidence="5">Leaf</tissue>
    </source>
</reference>
<protein>
    <submittedName>
        <fullName evidence="5">Uncharacterized protein</fullName>
    </submittedName>
</protein>
<keyword evidence="4" id="KW-0812">Transmembrane</keyword>
<keyword evidence="4" id="KW-1133">Transmembrane helix</keyword>
<dbReference type="SMART" id="SM00248">
    <property type="entry name" value="ANK"/>
    <property type="match status" value="3"/>
</dbReference>
<evidence type="ECO:0000256" key="3">
    <source>
        <dbReference type="SAM" id="MobiDB-lite"/>
    </source>
</evidence>
<dbReference type="GO" id="GO:0005886">
    <property type="term" value="C:plasma membrane"/>
    <property type="evidence" value="ECO:0007669"/>
    <property type="project" value="TreeGrafter"/>
</dbReference>
<evidence type="ECO:0000313" key="6">
    <source>
        <dbReference type="Proteomes" id="UP001064489"/>
    </source>
</evidence>
<reference evidence="5" key="1">
    <citation type="journal article" date="2022" name="Plant J.">
        <title>Strategies of tolerance reflected in two North American maple genomes.</title>
        <authorList>
            <person name="McEvoy S.L."/>
            <person name="Sezen U.U."/>
            <person name="Trouern-Trend A."/>
            <person name="McMahon S.M."/>
            <person name="Schaberg P.G."/>
            <person name="Yang J."/>
            <person name="Wegrzyn J.L."/>
            <person name="Swenson N.G."/>
        </authorList>
    </citation>
    <scope>NUCLEOTIDE SEQUENCE</scope>
    <source>
        <strain evidence="5">91603</strain>
    </source>
</reference>
<keyword evidence="6" id="KW-1185">Reference proteome</keyword>
<dbReference type="InterPro" id="IPR036770">
    <property type="entry name" value="Ankyrin_rpt-contain_sf"/>
</dbReference>
<feature type="transmembrane region" description="Helical" evidence="4">
    <location>
        <begin position="278"/>
        <end position="302"/>
    </location>
</feature>
<accession>A0AAD5IEI8</accession>
<keyword evidence="2" id="KW-0040">ANK repeat</keyword>
<feature type="region of interest" description="Disordered" evidence="3">
    <location>
        <begin position="185"/>
        <end position="217"/>
    </location>
</feature>